<comment type="caution">
    <text evidence="1">The sequence shown here is derived from an EMBL/GenBank/DDBJ whole genome shotgun (WGS) entry which is preliminary data.</text>
</comment>
<proteinExistence type="predicted"/>
<sequence length="317" mass="35992">MHSSQKTTHYLSKQFFLTSVLTCLCAFGVQAQHGKITEGKDPFTKMNSFFRKSYAKTRQKLIEQHAPVIAFVNGGLLFVRKGAKPRWENITPALYTELKTVSHVPLALYVILGLEKEGILSTGKLQELKDFMGLMTAARKTLKKRSFVNTQQLQDQFTQIDLGLALADKCLRTNKLIHSELQEFLKKSQPLIQRNVLAAIAAQIDVAHTFTKEFYSTLDNQEKKQLMVLVSGPKAARKDHAITQYFAKALNVKGEGARILYTESVFSRKGVLNILGTFLLDTQVGISFFNDKWRMHRDLLSDAGRYYISTLSFEDFR</sequence>
<protein>
    <submittedName>
        <fullName evidence="1">Uncharacterized protein</fullName>
    </submittedName>
</protein>
<keyword evidence="2" id="KW-1185">Reference proteome</keyword>
<name>A1ZFI3_MICM2</name>
<organism evidence="1 2">
    <name type="scientific">Microscilla marina ATCC 23134</name>
    <dbReference type="NCBI Taxonomy" id="313606"/>
    <lineage>
        <taxon>Bacteria</taxon>
        <taxon>Pseudomonadati</taxon>
        <taxon>Bacteroidota</taxon>
        <taxon>Cytophagia</taxon>
        <taxon>Cytophagales</taxon>
        <taxon>Microscillaceae</taxon>
        <taxon>Microscilla</taxon>
    </lineage>
</organism>
<accession>A1ZFI3</accession>
<dbReference type="AlphaFoldDB" id="A1ZFI3"/>
<dbReference type="RefSeq" id="WP_002694457.1">
    <property type="nucleotide sequence ID" value="NZ_AAWS01000005.1"/>
</dbReference>
<reference evidence="1 2" key="1">
    <citation type="submission" date="2007-01" db="EMBL/GenBank/DDBJ databases">
        <authorList>
            <person name="Haygood M."/>
            <person name="Podell S."/>
            <person name="Anderson C."/>
            <person name="Hopkinson B."/>
            <person name="Roe K."/>
            <person name="Barbeau K."/>
            <person name="Gaasterland T."/>
            <person name="Ferriera S."/>
            <person name="Johnson J."/>
            <person name="Kravitz S."/>
            <person name="Beeson K."/>
            <person name="Sutton G."/>
            <person name="Rogers Y.-H."/>
            <person name="Friedman R."/>
            <person name="Frazier M."/>
            <person name="Venter J.C."/>
        </authorList>
    </citation>
    <scope>NUCLEOTIDE SEQUENCE [LARGE SCALE GENOMIC DNA]</scope>
    <source>
        <strain evidence="1 2">ATCC 23134</strain>
    </source>
</reference>
<evidence type="ECO:0000313" key="2">
    <source>
        <dbReference type="Proteomes" id="UP000004095"/>
    </source>
</evidence>
<gene>
    <name evidence="1" type="ORF">M23134_01081</name>
</gene>
<dbReference type="Proteomes" id="UP000004095">
    <property type="component" value="Unassembled WGS sequence"/>
</dbReference>
<dbReference type="OrthoDB" id="128685at2"/>
<dbReference type="EMBL" id="AAWS01000005">
    <property type="protein sequence ID" value="EAY30757.1"/>
    <property type="molecule type" value="Genomic_DNA"/>
</dbReference>
<evidence type="ECO:0000313" key="1">
    <source>
        <dbReference type="EMBL" id="EAY30757.1"/>
    </source>
</evidence>